<dbReference type="NCBIfam" id="NF011080">
    <property type="entry name" value="PRK14508.1-3"/>
    <property type="match status" value="1"/>
</dbReference>
<dbReference type="Pfam" id="PF02446">
    <property type="entry name" value="Glyco_hydro_77"/>
    <property type="match status" value="1"/>
</dbReference>
<dbReference type="Gene3D" id="3.20.20.80">
    <property type="entry name" value="Glycosidases"/>
    <property type="match status" value="1"/>
</dbReference>
<proteinExistence type="inferred from homology"/>
<reference evidence="11" key="1">
    <citation type="submission" date="2015-10" db="EMBL/GenBank/DDBJ databases">
        <title>Description of Candidatus Tenderia electrophaga gen. nov, sp. nov., an Uncultivated Electroautotroph from a Biocathode Enrichment.</title>
        <authorList>
            <person name="Eddie B.J."/>
            <person name="Malanoski A.P."/>
            <person name="Wang Z."/>
            <person name="Hall R.J."/>
            <person name="Oh S.D."/>
            <person name="Heiner C."/>
            <person name="Lin B."/>
            <person name="Strycharz-Glaven S.M."/>
        </authorList>
    </citation>
    <scope>NUCLEOTIDE SEQUENCE [LARGE SCALE GENOMIC DNA]</scope>
    <source>
        <strain evidence="11">NRL1</strain>
    </source>
</reference>
<keyword evidence="5 10" id="KW-0328">Glycosyltransferase</keyword>
<dbReference type="AlphaFoldDB" id="A0A0S2TBR1"/>
<keyword evidence="12" id="KW-1185">Reference proteome</keyword>
<evidence type="ECO:0000256" key="8">
    <source>
        <dbReference type="ARBA" id="ARBA00031423"/>
    </source>
</evidence>
<evidence type="ECO:0000256" key="6">
    <source>
        <dbReference type="ARBA" id="ARBA00022679"/>
    </source>
</evidence>
<gene>
    <name evidence="11" type="ORF">Tel_05105</name>
</gene>
<keyword evidence="7 10" id="KW-0119">Carbohydrate metabolism</keyword>
<comment type="similarity">
    <text evidence="2 10">Belongs to the disproportionating enzyme family.</text>
</comment>
<dbReference type="GO" id="GO:0005975">
    <property type="term" value="P:carbohydrate metabolic process"/>
    <property type="evidence" value="ECO:0007669"/>
    <property type="project" value="InterPro"/>
</dbReference>
<dbReference type="EMBL" id="CP013099">
    <property type="protein sequence ID" value="ALP52574.1"/>
    <property type="molecule type" value="Genomic_DNA"/>
</dbReference>
<dbReference type="PANTHER" id="PTHR32438">
    <property type="entry name" value="4-ALPHA-GLUCANOTRANSFERASE DPE1, CHLOROPLASTIC/AMYLOPLASTIC"/>
    <property type="match status" value="1"/>
</dbReference>
<evidence type="ECO:0000256" key="3">
    <source>
        <dbReference type="ARBA" id="ARBA00012560"/>
    </source>
</evidence>
<protein>
    <recommendedName>
        <fullName evidence="4 10">4-alpha-glucanotransferase</fullName>
        <ecNumber evidence="3 10">2.4.1.25</ecNumber>
    </recommendedName>
    <alternativeName>
        <fullName evidence="8 10">Amylomaltase</fullName>
    </alternativeName>
    <alternativeName>
        <fullName evidence="9 10">Disproportionating enzyme</fullName>
    </alternativeName>
</protein>
<dbReference type="SUPFAM" id="SSF51445">
    <property type="entry name" value="(Trans)glycosidases"/>
    <property type="match status" value="1"/>
</dbReference>
<name>A0A0S2TBR1_9GAMM</name>
<dbReference type="EC" id="2.4.1.25" evidence="3 10"/>
<sequence length="491" mass="55684">MDTPLSRRRAGVLLHPTSLPGGIGGGDLGPDAYRFVDFLAAGGVSVWQMLPLVPTHGDLSPYQGLSVHAGNPLLISLSLLREWGWLSEGAAPPEGDDFIDYRLAMLKQAHQGFLAQADAGARDELKQFISRNSHWLQDYALFQAIRQSQGHGHWLDWPEALRDRAPEALAQAETKLADSIEHIRFEQFVFFRQWRLLHDYARRHGVFLFGDMPIFVAHDSAEVWAHREYFTLDSHGRAEVVAGVPPDYFSETGQRWGNPHYRWERMHADGFSWWKQRMATQLSMFDWVRIDHFRGFESSWEIPAAEETAINGHWVEAPGDELFEALHQEFDPLPLVAEDLGTITPEVEALRKKYALPGMKILQFAFGGDADNPYLPHNQTVDSVVYTGTHDNDTTLGWYDALPAETRNHVDDYLGYPAEAMPWPLIRTALASVACLAIVPMQDLLKLDGAHRMNTPGTQAGDNWRWRFEWGQVDTDLAPQLRALVRQYGRE</sequence>
<organism evidence="11 12">
    <name type="scientific">Candidatus Tenderia electrophaga</name>
    <dbReference type="NCBI Taxonomy" id="1748243"/>
    <lineage>
        <taxon>Bacteria</taxon>
        <taxon>Pseudomonadati</taxon>
        <taxon>Pseudomonadota</taxon>
        <taxon>Gammaproteobacteria</taxon>
        <taxon>Candidatus Tenderiales</taxon>
        <taxon>Candidatus Tenderiaceae</taxon>
        <taxon>Candidatus Tenderia</taxon>
    </lineage>
</organism>
<dbReference type="Proteomes" id="UP000055136">
    <property type="component" value="Chromosome"/>
</dbReference>
<evidence type="ECO:0000256" key="9">
    <source>
        <dbReference type="ARBA" id="ARBA00031501"/>
    </source>
</evidence>
<evidence type="ECO:0000256" key="1">
    <source>
        <dbReference type="ARBA" id="ARBA00000439"/>
    </source>
</evidence>
<accession>A0A0S2TBR1</accession>
<dbReference type="GO" id="GO:0004134">
    <property type="term" value="F:4-alpha-glucanotransferase activity"/>
    <property type="evidence" value="ECO:0007669"/>
    <property type="project" value="UniProtKB-EC"/>
</dbReference>
<evidence type="ECO:0000256" key="10">
    <source>
        <dbReference type="RuleBase" id="RU361207"/>
    </source>
</evidence>
<evidence type="ECO:0000256" key="5">
    <source>
        <dbReference type="ARBA" id="ARBA00022676"/>
    </source>
</evidence>
<dbReference type="KEGG" id="tee:Tel_05105"/>
<dbReference type="InterPro" id="IPR017853">
    <property type="entry name" value="GH"/>
</dbReference>
<keyword evidence="6 10" id="KW-0808">Transferase</keyword>
<evidence type="ECO:0000256" key="2">
    <source>
        <dbReference type="ARBA" id="ARBA00005684"/>
    </source>
</evidence>
<evidence type="ECO:0000256" key="4">
    <source>
        <dbReference type="ARBA" id="ARBA00020295"/>
    </source>
</evidence>
<comment type="catalytic activity">
    <reaction evidence="1 10">
        <text>Transfers a segment of a (1-&gt;4)-alpha-D-glucan to a new position in an acceptor, which may be glucose or a (1-&gt;4)-alpha-D-glucan.</text>
        <dbReference type="EC" id="2.4.1.25"/>
    </reaction>
</comment>
<evidence type="ECO:0000313" key="12">
    <source>
        <dbReference type="Proteomes" id="UP000055136"/>
    </source>
</evidence>
<dbReference type="NCBIfam" id="TIGR00217">
    <property type="entry name" value="malQ"/>
    <property type="match status" value="1"/>
</dbReference>
<dbReference type="PANTHER" id="PTHR32438:SF5">
    <property type="entry name" value="4-ALPHA-GLUCANOTRANSFERASE DPE1, CHLOROPLASTIC_AMYLOPLASTIC"/>
    <property type="match status" value="1"/>
</dbReference>
<evidence type="ECO:0000256" key="7">
    <source>
        <dbReference type="ARBA" id="ARBA00023277"/>
    </source>
</evidence>
<dbReference type="InterPro" id="IPR003385">
    <property type="entry name" value="Glyco_hydro_77"/>
</dbReference>
<dbReference type="STRING" id="1748243.Tel_05105"/>
<evidence type="ECO:0000313" key="11">
    <source>
        <dbReference type="EMBL" id="ALP52574.1"/>
    </source>
</evidence>